<protein>
    <submittedName>
        <fullName evidence="2">Protein serine/threonine phosphatase</fullName>
    </submittedName>
</protein>
<evidence type="ECO:0000313" key="3">
    <source>
        <dbReference type="Proteomes" id="UP000001029"/>
    </source>
</evidence>
<dbReference type="GO" id="GO:0004722">
    <property type="term" value="F:protein serine/threonine phosphatase activity"/>
    <property type="evidence" value="ECO:0007669"/>
    <property type="project" value="InterPro"/>
</dbReference>
<dbReference type="Proteomes" id="UP000001029">
    <property type="component" value="Chromosome"/>
</dbReference>
<feature type="domain" description="PPM-type phosphatase" evidence="1">
    <location>
        <begin position="6"/>
        <end position="254"/>
    </location>
</feature>
<gene>
    <name evidence="2" type="ordered locus">Emin_0927</name>
</gene>
<evidence type="ECO:0000313" key="2">
    <source>
        <dbReference type="EMBL" id="ACC98480.1"/>
    </source>
</evidence>
<name>B2KD84_ELUMP</name>
<dbReference type="Gene3D" id="3.60.40.10">
    <property type="entry name" value="PPM-type phosphatase domain"/>
    <property type="match status" value="1"/>
</dbReference>
<sequence>MRYRLKLTAYSDIGKIREKNEDMVFISSDLGFAAVADGMGGHSAGEVASNVAISSFVDTLNKINENRISLPKDFLPDLSKIERKMLMAADYANYTVYKMAQDNQMYRTMGTTLSCVLIDSDNAYIVHIGDTRVYLYRAGAFSQVTTDHSLAAEHVKRGILTKNQAEKSAVQNVLTRAMGIKKDVEFDILQFKIAPGDILFLCSDGVNKGLTDEEIKQFISKSGKTSITKICKAIVKKSNEKDGKDNVSAAMIQVLSAPGFLGDKWYKFKSMFF</sequence>
<keyword evidence="3" id="KW-1185">Reference proteome</keyword>
<dbReference type="InterPro" id="IPR015655">
    <property type="entry name" value="PP2C"/>
</dbReference>
<dbReference type="STRING" id="445932.Emin_0927"/>
<dbReference type="SMART" id="SM00331">
    <property type="entry name" value="PP2C_SIG"/>
    <property type="match status" value="1"/>
</dbReference>
<reference evidence="2 3" key="1">
    <citation type="journal article" date="2009" name="Appl. Environ. Microbiol.">
        <title>Genomic analysis of 'Elusimicrobium minutum,' the first cultivated representative of the phylum 'Elusimicrobia' (formerly termite group 1).</title>
        <authorList>
            <person name="Herlemann D.P.R."/>
            <person name="Geissinger O."/>
            <person name="Ikeda-Ohtsubo W."/>
            <person name="Kunin V."/>
            <person name="Sun H."/>
            <person name="Lapidus A."/>
            <person name="Hugenholtz P."/>
            <person name="Brune A."/>
        </authorList>
    </citation>
    <scope>NUCLEOTIDE SEQUENCE [LARGE SCALE GENOMIC DNA]</scope>
    <source>
        <strain evidence="2 3">Pei191</strain>
    </source>
</reference>
<dbReference type="NCBIfam" id="NF033484">
    <property type="entry name" value="Stp1_PP2C_phos"/>
    <property type="match status" value="1"/>
</dbReference>
<dbReference type="CDD" id="cd00143">
    <property type="entry name" value="PP2Cc"/>
    <property type="match status" value="1"/>
</dbReference>
<accession>B2KD84</accession>
<dbReference type="HOGENOM" id="CLU_034545_4_1_0"/>
<organism evidence="2 3">
    <name type="scientific">Elusimicrobium minutum (strain Pei191)</name>
    <dbReference type="NCBI Taxonomy" id="445932"/>
    <lineage>
        <taxon>Bacteria</taxon>
        <taxon>Pseudomonadati</taxon>
        <taxon>Elusimicrobiota</taxon>
        <taxon>Elusimicrobia</taxon>
        <taxon>Elusimicrobiales</taxon>
        <taxon>Elusimicrobiaceae</taxon>
        <taxon>Elusimicrobium</taxon>
    </lineage>
</organism>
<dbReference type="SMART" id="SM00332">
    <property type="entry name" value="PP2Cc"/>
    <property type="match status" value="1"/>
</dbReference>
<dbReference type="OrthoDB" id="9801841at2"/>
<dbReference type="InterPro" id="IPR001932">
    <property type="entry name" value="PPM-type_phosphatase-like_dom"/>
</dbReference>
<dbReference type="AlphaFoldDB" id="B2KD84"/>
<dbReference type="KEGG" id="emi:Emin_0927"/>
<dbReference type="SUPFAM" id="SSF81606">
    <property type="entry name" value="PP2C-like"/>
    <property type="match status" value="1"/>
</dbReference>
<dbReference type="PANTHER" id="PTHR13832:SF827">
    <property type="entry name" value="PROTEIN PHOSPHATASE 1L"/>
    <property type="match status" value="1"/>
</dbReference>
<dbReference type="InterPro" id="IPR036457">
    <property type="entry name" value="PPM-type-like_dom_sf"/>
</dbReference>
<dbReference type="PANTHER" id="PTHR13832">
    <property type="entry name" value="PROTEIN PHOSPHATASE 2C"/>
    <property type="match status" value="1"/>
</dbReference>
<dbReference type="Pfam" id="PF13672">
    <property type="entry name" value="PP2C_2"/>
    <property type="match status" value="1"/>
</dbReference>
<proteinExistence type="predicted"/>
<dbReference type="EMBL" id="CP001055">
    <property type="protein sequence ID" value="ACC98480.1"/>
    <property type="molecule type" value="Genomic_DNA"/>
</dbReference>
<dbReference type="PROSITE" id="PS51746">
    <property type="entry name" value="PPM_2"/>
    <property type="match status" value="1"/>
</dbReference>
<evidence type="ECO:0000259" key="1">
    <source>
        <dbReference type="PROSITE" id="PS51746"/>
    </source>
</evidence>
<dbReference type="RefSeq" id="WP_012415095.1">
    <property type="nucleotide sequence ID" value="NC_010644.1"/>
</dbReference>